<gene>
    <name evidence="4" type="ORF">Pla8534_39580</name>
</gene>
<feature type="repeat" description="NHL" evidence="2">
    <location>
        <begin position="354"/>
        <end position="394"/>
    </location>
</feature>
<keyword evidence="5" id="KW-1185">Reference proteome</keyword>
<protein>
    <recommendedName>
        <fullName evidence="6">NHL repeat protein</fullName>
    </recommendedName>
</protein>
<feature type="signal peptide" evidence="3">
    <location>
        <begin position="1"/>
        <end position="34"/>
    </location>
</feature>
<feature type="chain" id="PRO_5021768177" description="NHL repeat protein" evidence="3">
    <location>
        <begin position="35"/>
        <end position="975"/>
    </location>
</feature>
<evidence type="ECO:0000256" key="1">
    <source>
        <dbReference type="ARBA" id="ARBA00022737"/>
    </source>
</evidence>
<dbReference type="SUPFAM" id="SSF101898">
    <property type="entry name" value="NHL repeat"/>
    <property type="match status" value="1"/>
</dbReference>
<dbReference type="AlphaFoldDB" id="A0A518DWD1"/>
<organism evidence="4 5">
    <name type="scientific">Lignipirellula cremea</name>
    <dbReference type="NCBI Taxonomy" id="2528010"/>
    <lineage>
        <taxon>Bacteria</taxon>
        <taxon>Pseudomonadati</taxon>
        <taxon>Planctomycetota</taxon>
        <taxon>Planctomycetia</taxon>
        <taxon>Pirellulales</taxon>
        <taxon>Pirellulaceae</taxon>
        <taxon>Lignipirellula</taxon>
    </lineage>
</organism>
<reference evidence="4 5" key="1">
    <citation type="submission" date="2019-02" db="EMBL/GenBank/DDBJ databases">
        <title>Deep-cultivation of Planctomycetes and their phenomic and genomic characterization uncovers novel biology.</title>
        <authorList>
            <person name="Wiegand S."/>
            <person name="Jogler M."/>
            <person name="Boedeker C."/>
            <person name="Pinto D."/>
            <person name="Vollmers J."/>
            <person name="Rivas-Marin E."/>
            <person name="Kohn T."/>
            <person name="Peeters S.H."/>
            <person name="Heuer A."/>
            <person name="Rast P."/>
            <person name="Oberbeckmann S."/>
            <person name="Bunk B."/>
            <person name="Jeske O."/>
            <person name="Meyerdierks A."/>
            <person name="Storesund J.E."/>
            <person name="Kallscheuer N."/>
            <person name="Luecker S."/>
            <person name="Lage O.M."/>
            <person name="Pohl T."/>
            <person name="Merkel B.J."/>
            <person name="Hornburger P."/>
            <person name="Mueller R.-W."/>
            <person name="Bruemmer F."/>
            <person name="Labrenz M."/>
            <person name="Spormann A.M."/>
            <person name="Op den Camp H."/>
            <person name="Overmann J."/>
            <person name="Amann R."/>
            <person name="Jetten M.S.M."/>
            <person name="Mascher T."/>
            <person name="Medema M.H."/>
            <person name="Devos D.P."/>
            <person name="Kaster A.-K."/>
            <person name="Ovreas L."/>
            <person name="Rohde M."/>
            <person name="Galperin M.Y."/>
            <person name="Jogler C."/>
        </authorList>
    </citation>
    <scope>NUCLEOTIDE SEQUENCE [LARGE SCALE GENOMIC DNA]</scope>
    <source>
        <strain evidence="4 5">Pla85_3_4</strain>
    </source>
</reference>
<dbReference type="InterPro" id="IPR001258">
    <property type="entry name" value="NHL_repeat"/>
</dbReference>
<dbReference type="EMBL" id="CP036433">
    <property type="protein sequence ID" value="QDU96139.1"/>
    <property type="molecule type" value="Genomic_DNA"/>
</dbReference>
<dbReference type="RefSeq" id="WP_145054804.1">
    <property type="nucleotide sequence ID" value="NZ_CP036433.1"/>
</dbReference>
<sequence precursor="true">MPNPNRSRTPGPRTLAIFLTAACLACSAGQTSRAAEIDELRVQREENFELAGEPTVVAQGDKVEITFHAAAWCDATVAIEDAENRIIRHLASGLLGPKAPAPFLPGTREQRLVWDGKDDHGRYVDDRNGLHVRVSLGLKPQYEKSLYYSPHKRIGEAVELLRATPEGVYVFDGKGVDHLRLFDHNGDYVRTVYPFPADKLDAVVGHDRRLFPQSNRELPVKYSLYQQTLLTSGDNASTGDRAGMTGRAATAMDVRDGQILLAHRRLNRLTTAGTTGGQPLTGPDTSVEIRIRAGYKTGEHPIPPTSMAISPDGRWAYLTGYAYRFALNFDCMSSVYRLPLQEEGGLELFAGGPFGESGEGDRELSVATSVDVDAAGRVYVTDYMNDRIQVFSPEGKLLKSIPVFKPALVRLHKTTGQMYVFSWLVCNARIYEQRKEKVTTTIPSRLTVLGAFDKPEKLAEYELPIPEFQGRYSTYTGVEYAMLYNAEIDSWTDPPTIWLSRDCIQNIERGVHPGDGGRHTPWDKAGLALLRPQADGVLEVVRDFGQEVVADPQVVRARPPTNAIQRLIVHPLTGKLYVGEADSSATIKAFKQLVEIDPETGQSQLIDTPFNALEAAFDLDGRIYLRTTNVVARYDFPSWREVPFDYGEELPKVGCGLFGRFAKVTSGLVMPAASPVCYHQGGFSIAPNGNIAASCAYRYAGEDRREEKQINPSVAGGGEDVVGKPYTPKVFPGRVFSSTGAAIHVWDRHGQILFEDAVPGVPQMDGIGIDRENNLYMMATPTRVYDGEKYFDEMSETLLKFRPGTSRVLSASKRAPVPLSLEAQPDTPPVLHNSTLGNAWCDDPSWLYGGVGFAGFNPSKAGGGCACWFARFTLDHFARSFAPEPLHFSVAVVDSAGNLITRIGQYGNEDSAGPDSPAPLPGDGVGLMHACYVGAHTDRRLFISDVGNGRIVSVKLNYHTDRRLPLPAAIFPTDR</sequence>
<name>A0A518DWD1_9BACT</name>
<keyword evidence="1" id="KW-0677">Repeat</keyword>
<dbReference type="KEGG" id="lcre:Pla8534_39580"/>
<evidence type="ECO:0000313" key="4">
    <source>
        <dbReference type="EMBL" id="QDU96139.1"/>
    </source>
</evidence>
<dbReference type="SUPFAM" id="SSF63829">
    <property type="entry name" value="Calcium-dependent phosphotriesterase"/>
    <property type="match status" value="1"/>
</dbReference>
<evidence type="ECO:0000313" key="5">
    <source>
        <dbReference type="Proteomes" id="UP000317648"/>
    </source>
</evidence>
<dbReference type="Gene3D" id="2.120.10.30">
    <property type="entry name" value="TolB, C-terminal domain"/>
    <property type="match status" value="1"/>
</dbReference>
<evidence type="ECO:0008006" key="6">
    <source>
        <dbReference type="Google" id="ProtNLM"/>
    </source>
</evidence>
<dbReference type="InterPro" id="IPR011042">
    <property type="entry name" value="6-blade_b-propeller_TolB-like"/>
</dbReference>
<accession>A0A518DWD1</accession>
<dbReference type="OrthoDB" id="134672at2"/>
<evidence type="ECO:0000256" key="3">
    <source>
        <dbReference type="SAM" id="SignalP"/>
    </source>
</evidence>
<dbReference type="PROSITE" id="PS51125">
    <property type="entry name" value="NHL"/>
    <property type="match status" value="1"/>
</dbReference>
<dbReference type="Proteomes" id="UP000317648">
    <property type="component" value="Chromosome"/>
</dbReference>
<evidence type="ECO:0000256" key="2">
    <source>
        <dbReference type="PROSITE-ProRule" id="PRU00504"/>
    </source>
</evidence>
<proteinExistence type="predicted"/>
<keyword evidence="3" id="KW-0732">Signal</keyword>